<accession>A0A2M8KW41</accession>
<dbReference type="Proteomes" id="UP000229098">
    <property type="component" value="Unassembled WGS sequence"/>
</dbReference>
<dbReference type="PANTHER" id="PTHR45947:SF3">
    <property type="entry name" value="SULFOQUINOVOSYL TRANSFERASE SQD2"/>
    <property type="match status" value="1"/>
</dbReference>
<keyword evidence="3" id="KW-0808">Transferase</keyword>
<dbReference type="Pfam" id="PF00534">
    <property type="entry name" value="Glycos_transf_1"/>
    <property type="match status" value="1"/>
</dbReference>
<dbReference type="EMBL" id="PFEF01000010">
    <property type="protein sequence ID" value="PJE64148.1"/>
    <property type="molecule type" value="Genomic_DNA"/>
</dbReference>
<dbReference type="Pfam" id="PF13439">
    <property type="entry name" value="Glyco_transf_4"/>
    <property type="match status" value="1"/>
</dbReference>
<feature type="domain" description="Glycosyl transferase family 1" evidence="1">
    <location>
        <begin position="226"/>
        <end position="379"/>
    </location>
</feature>
<evidence type="ECO:0000313" key="3">
    <source>
        <dbReference type="EMBL" id="PJE64148.1"/>
    </source>
</evidence>
<gene>
    <name evidence="3" type="ORF">COU90_04735</name>
</gene>
<dbReference type="GO" id="GO:0016757">
    <property type="term" value="F:glycosyltransferase activity"/>
    <property type="evidence" value="ECO:0007669"/>
    <property type="project" value="InterPro"/>
</dbReference>
<comment type="caution">
    <text evidence="3">The sequence shown here is derived from an EMBL/GenBank/DDBJ whole genome shotgun (WGS) entry which is preliminary data.</text>
</comment>
<evidence type="ECO:0000259" key="1">
    <source>
        <dbReference type="Pfam" id="PF00534"/>
    </source>
</evidence>
<dbReference type="PANTHER" id="PTHR45947">
    <property type="entry name" value="SULFOQUINOVOSYL TRANSFERASE SQD2"/>
    <property type="match status" value="1"/>
</dbReference>
<dbReference type="CDD" id="cd03801">
    <property type="entry name" value="GT4_PimA-like"/>
    <property type="match status" value="1"/>
</dbReference>
<evidence type="ECO:0000313" key="4">
    <source>
        <dbReference type="Proteomes" id="UP000229098"/>
    </source>
</evidence>
<dbReference type="InterPro" id="IPR028098">
    <property type="entry name" value="Glyco_trans_4-like_N"/>
</dbReference>
<feature type="domain" description="Glycosyltransferase subfamily 4-like N-terminal" evidence="2">
    <location>
        <begin position="16"/>
        <end position="207"/>
    </location>
</feature>
<dbReference type="SUPFAM" id="SSF53756">
    <property type="entry name" value="UDP-Glycosyltransferase/glycogen phosphorylase"/>
    <property type="match status" value="1"/>
</dbReference>
<dbReference type="InterPro" id="IPR050194">
    <property type="entry name" value="Glycosyltransferase_grp1"/>
</dbReference>
<sequence length="409" mass="45332">MKVLMFGWELPPHNSGGLGTACAGLARALTMRDIELTFVLPRKVPIDTFGYRIIFAADQFGRDSSYIPGALSPYATTPGGWAHGIKGTRLIQGGTFINEVERYKIFAGAYATRVSFDVIHAHDWLSIPAGIEAKRVSGKPLVVHIHATEFDRTGNGNINQYVYEIERMGIQEADRVIAVSWFTKNILVNHYGADPDKIMVVHNGVDVPSSATISSYQHVLQAHRAAGKKIVLYVGRLTLQKGPDYFLRAAKDVLEREKNVLFVMVGSGDMEQQLIEEAARFAISDRFLFTGFLRGNELGSVFTAADLFVMPSVSEPFGIVPLESLIYGVPVLISKQSGISEVLRHALKVDFWDKDDMVNSIISVIRHQSLHATLSSLGRQEAYAQSWERAAEKCLRIYDSIKEQSITTV</sequence>
<proteinExistence type="predicted"/>
<protein>
    <submittedName>
        <fullName evidence="3">4-alpha-glucanotransferase</fullName>
    </submittedName>
</protein>
<dbReference type="Gene3D" id="3.40.50.2000">
    <property type="entry name" value="Glycogen Phosphorylase B"/>
    <property type="match status" value="2"/>
</dbReference>
<evidence type="ECO:0000259" key="2">
    <source>
        <dbReference type="Pfam" id="PF13439"/>
    </source>
</evidence>
<dbReference type="InterPro" id="IPR001296">
    <property type="entry name" value="Glyco_trans_1"/>
</dbReference>
<dbReference type="PROSITE" id="PS51257">
    <property type="entry name" value="PROKAR_LIPOPROTEIN"/>
    <property type="match status" value="1"/>
</dbReference>
<reference evidence="4" key="1">
    <citation type="submission" date="2017-09" db="EMBL/GenBank/DDBJ databases">
        <title>Depth-based differentiation of microbial function through sediment-hosted aquifers and enrichment of novel symbionts in the deep terrestrial subsurface.</title>
        <authorList>
            <person name="Probst A.J."/>
            <person name="Ladd B."/>
            <person name="Jarett J.K."/>
            <person name="Geller-Mcgrath D.E."/>
            <person name="Sieber C.M.K."/>
            <person name="Emerson J.B."/>
            <person name="Anantharaman K."/>
            <person name="Thomas B.C."/>
            <person name="Malmstrom R."/>
            <person name="Stieglmeier M."/>
            <person name="Klingl A."/>
            <person name="Woyke T."/>
            <person name="Ryan C.M."/>
            <person name="Banfield J.F."/>
        </authorList>
    </citation>
    <scope>NUCLEOTIDE SEQUENCE [LARGE SCALE GENOMIC DNA]</scope>
</reference>
<dbReference type="AlphaFoldDB" id="A0A2M8KW41"/>
<name>A0A2M8KW41_9BACT</name>
<organism evidence="3 4">
    <name type="scientific">Candidatus Ryanbacteria bacterium CG10_big_fil_rev_8_21_14_0_10_43_42</name>
    <dbReference type="NCBI Taxonomy" id="1974864"/>
    <lineage>
        <taxon>Bacteria</taxon>
        <taxon>Candidatus Ryaniibacteriota</taxon>
    </lineage>
</organism>